<dbReference type="Pfam" id="PF00092">
    <property type="entry name" value="VWA"/>
    <property type="match status" value="1"/>
</dbReference>
<proteinExistence type="predicted"/>
<dbReference type="PIRSF" id="PIRSF020634">
    <property type="entry name" value="TerY_vWA"/>
    <property type="match status" value="1"/>
</dbReference>
<dbReference type="Proteomes" id="UP001208131">
    <property type="component" value="Unassembled WGS sequence"/>
</dbReference>
<evidence type="ECO:0000313" key="2">
    <source>
        <dbReference type="EMBL" id="MCU6706613.1"/>
    </source>
</evidence>
<feature type="domain" description="VWFA" evidence="1">
    <location>
        <begin position="23"/>
        <end position="213"/>
    </location>
</feature>
<dbReference type="Gene3D" id="3.40.50.410">
    <property type="entry name" value="von Willebrand factor, type A domain"/>
    <property type="match status" value="1"/>
</dbReference>
<sequence>MPKLNQRDFNDEPVKYVTEKHVACVFLLDTSSSMNSNEAIKQLNEGLRVFKQQTLSSLDTHAKACIDVAVVTFDSDVKVIQDFAPVEEMELPELKAYGNTAMGKALETAMDMVTMQKNKYNYAGTPYFRPWIFCVTDGGPNDDYRESAERLKWMENNGKAIAYCVGVDGFRADIMKQIFDPNNIYGLKNCDFTGLFKFVSSSLDALRNSTEESGSLNIPAPDTMFKVPLD</sequence>
<accession>A0AAE3IHZ5</accession>
<dbReference type="InterPro" id="IPR002035">
    <property type="entry name" value="VWF_A"/>
</dbReference>
<evidence type="ECO:0000313" key="3">
    <source>
        <dbReference type="Proteomes" id="UP001208131"/>
    </source>
</evidence>
<organism evidence="2 3">
    <name type="scientific">Hominimerdicola aceti</name>
    <dbReference type="NCBI Taxonomy" id="2981726"/>
    <lineage>
        <taxon>Bacteria</taxon>
        <taxon>Bacillati</taxon>
        <taxon>Bacillota</taxon>
        <taxon>Clostridia</taxon>
        <taxon>Eubacteriales</taxon>
        <taxon>Oscillospiraceae</taxon>
        <taxon>Hominimerdicola</taxon>
    </lineage>
</organism>
<dbReference type="RefSeq" id="WP_041337448.1">
    <property type="nucleotide sequence ID" value="NZ_JAOQJZ010000014.1"/>
</dbReference>
<dbReference type="AlphaFoldDB" id="A0AAE3IHZ5"/>
<reference evidence="2 3" key="1">
    <citation type="journal article" date="2021" name="ISME Commun">
        <title>Automated analysis of genomic sequences facilitates high-throughput and comprehensive description of bacteria.</title>
        <authorList>
            <person name="Hitch T.C.A."/>
        </authorList>
    </citation>
    <scope>NUCLEOTIDE SEQUENCE [LARGE SCALE GENOMIC DNA]</scope>
    <source>
        <strain evidence="2 3">Sanger_31</strain>
    </source>
</reference>
<dbReference type="PROSITE" id="PS50234">
    <property type="entry name" value="VWFA"/>
    <property type="match status" value="1"/>
</dbReference>
<gene>
    <name evidence="2" type="ORF">OCV57_11850</name>
</gene>
<dbReference type="SMART" id="SM00327">
    <property type="entry name" value="VWA"/>
    <property type="match status" value="1"/>
</dbReference>
<comment type="caution">
    <text evidence="2">The sequence shown here is derived from an EMBL/GenBank/DDBJ whole genome shotgun (WGS) entry which is preliminary data.</text>
</comment>
<protein>
    <submittedName>
        <fullName evidence="2">VWA domain-containing protein</fullName>
    </submittedName>
</protein>
<dbReference type="InterPro" id="IPR036465">
    <property type="entry name" value="vWFA_dom_sf"/>
</dbReference>
<dbReference type="SUPFAM" id="SSF53300">
    <property type="entry name" value="vWA-like"/>
    <property type="match status" value="1"/>
</dbReference>
<dbReference type="EMBL" id="JAOQJZ010000014">
    <property type="protein sequence ID" value="MCU6706613.1"/>
    <property type="molecule type" value="Genomic_DNA"/>
</dbReference>
<dbReference type="InterPro" id="IPR011392">
    <property type="entry name" value="Tellurite-R_TerY"/>
</dbReference>
<keyword evidence="3" id="KW-1185">Reference proteome</keyword>
<evidence type="ECO:0000259" key="1">
    <source>
        <dbReference type="PROSITE" id="PS50234"/>
    </source>
</evidence>
<name>A0AAE3IHZ5_9FIRM</name>